<sequence length="129" mass="13308">MFRHHAAAKYLLPVLAAHLAFAAAPLAAQPNRGAGTRDGAAISGVDQAHRIDCEGRPAEVSGSDNHIDFIGDCPSLTVTGVGNRIGIILRPGAPLSVSGVDNVVTWRVAGTGKPKLTVSGVDNQVRPAR</sequence>
<dbReference type="KEGG" id="sphu:SPPYR_2708"/>
<feature type="chain" id="PRO_5012147582" description="DUF3060 domain-containing protein" evidence="1">
    <location>
        <begin position="23"/>
        <end position="129"/>
    </location>
</feature>
<keyword evidence="1" id="KW-0732">Signal</keyword>
<accession>A0A1Y5PUZ3</accession>
<dbReference type="Pfam" id="PF11259">
    <property type="entry name" value="DUF3060"/>
    <property type="match status" value="1"/>
</dbReference>
<reference evidence="2" key="1">
    <citation type="submission" date="2016-03" db="EMBL/GenBank/DDBJ databases">
        <authorList>
            <person name="Ploux O."/>
        </authorList>
    </citation>
    <scope>NUCLEOTIDE SEQUENCE</scope>
    <source>
        <strain evidence="2">UC10</strain>
    </source>
</reference>
<dbReference type="EMBL" id="LT598653">
    <property type="protein sequence ID" value="SBV33828.1"/>
    <property type="molecule type" value="Genomic_DNA"/>
</dbReference>
<dbReference type="InterPro" id="IPR021417">
    <property type="entry name" value="DUF3060"/>
</dbReference>
<feature type="signal peptide" evidence="1">
    <location>
        <begin position="1"/>
        <end position="22"/>
    </location>
</feature>
<proteinExistence type="predicted"/>
<gene>
    <name evidence="2" type="ORF">SPPYR_2708</name>
</gene>
<protein>
    <recommendedName>
        <fullName evidence="3">DUF3060 domain-containing protein</fullName>
    </recommendedName>
</protein>
<organism evidence="2">
    <name type="scientific">uncultured Sphingopyxis sp</name>
    <dbReference type="NCBI Taxonomy" id="310581"/>
    <lineage>
        <taxon>Bacteria</taxon>
        <taxon>Pseudomonadati</taxon>
        <taxon>Pseudomonadota</taxon>
        <taxon>Alphaproteobacteria</taxon>
        <taxon>Sphingomonadales</taxon>
        <taxon>Sphingomonadaceae</taxon>
        <taxon>Sphingopyxis</taxon>
        <taxon>environmental samples</taxon>
    </lineage>
</organism>
<evidence type="ECO:0008006" key="3">
    <source>
        <dbReference type="Google" id="ProtNLM"/>
    </source>
</evidence>
<evidence type="ECO:0000313" key="2">
    <source>
        <dbReference type="EMBL" id="SBV33828.1"/>
    </source>
</evidence>
<dbReference type="AlphaFoldDB" id="A0A1Y5PUZ3"/>
<dbReference type="RefSeq" id="WP_295320122.1">
    <property type="nucleotide sequence ID" value="NZ_LT598653.1"/>
</dbReference>
<name>A0A1Y5PUZ3_9SPHN</name>
<evidence type="ECO:0000256" key="1">
    <source>
        <dbReference type="SAM" id="SignalP"/>
    </source>
</evidence>